<evidence type="ECO:0000313" key="4">
    <source>
        <dbReference type="EMBL" id="KAH3792666.1"/>
    </source>
</evidence>
<dbReference type="EMBL" id="JAIWYP010000007">
    <property type="protein sequence ID" value="KAH3792666.1"/>
    <property type="molecule type" value="Genomic_DNA"/>
</dbReference>
<dbReference type="PROSITE" id="PS50158">
    <property type="entry name" value="ZF_CCHC"/>
    <property type="match status" value="1"/>
</dbReference>
<dbReference type="SUPFAM" id="SSF57756">
    <property type="entry name" value="Retrovirus zinc finger-like domains"/>
    <property type="match status" value="1"/>
</dbReference>
<sequence length="73" mass="8252">MNCKFEASLASNGSRNNKDVKCPQRTFRCYHCNGRDHMKRDCKEYQASLKPTSEVQVAEKSPQKTLNSKGTVA</sequence>
<name>A0A9D4IY66_DREPO</name>
<dbReference type="Proteomes" id="UP000828390">
    <property type="component" value="Unassembled WGS sequence"/>
</dbReference>
<accession>A0A9D4IY66</accession>
<comment type="caution">
    <text evidence="4">The sequence shown here is derived from an EMBL/GenBank/DDBJ whole genome shotgun (WGS) entry which is preliminary data.</text>
</comment>
<keyword evidence="1" id="KW-0479">Metal-binding</keyword>
<feature type="region of interest" description="Disordered" evidence="2">
    <location>
        <begin position="53"/>
        <end position="73"/>
    </location>
</feature>
<evidence type="ECO:0000256" key="2">
    <source>
        <dbReference type="SAM" id="MobiDB-lite"/>
    </source>
</evidence>
<dbReference type="GO" id="GO:0003676">
    <property type="term" value="F:nucleic acid binding"/>
    <property type="evidence" value="ECO:0007669"/>
    <property type="project" value="InterPro"/>
</dbReference>
<evidence type="ECO:0000259" key="3">
    <source>
        <dbReference type="PROSITE" id="PS50158"/>
    </source>
</evidence>
<dbReference type="SMART" id="SM00343">
    <property type="entry name" value="ZnF_C2HC"/>
    <property type="match status" value="1"/>
</dbReference>
<feature type="domain" description="CCHC-type" evidence="3">
    <location>
        <begin position="28"/>
        <end position="44"/>
    </location>
</feature>
<dbReference type="Pfam" id="PF00098">
    <property type="entry name" value="zf-CCHC"/>
    <property type="match status" value="1"/>
</dbReference>
<gene>
    <name evidence="4" type="ORF">DPMN_146165</name>
</gene>
<keyword evidence="1" id="KW-0863">Zinc-finger</keyword>
<evidence type="ECO:0000256" key="1">
    <source>
        <dbReference type="PROSITE-ProRule" id="PRU00047"/>
    </source>
</evidence>
<reference evidence="4" key="2">
    <citation type="submission" date="2020-11" db="EMBL/GenBank/DDBJ databases">
        <authorList>
            <person name="McCartney M.A."/>
            <person name="Auch B."/>
            <person name="Kono T."/>
            <person name="Mallez S."/>
            <person name="Becker A."/>
            <person name="Gohl D.M."/>
            <person name="Silverstein K.A.T."/>
            <person name="Koren S."/>
            <person name="Bechman K.B."/>
            <person name="Herman A."/>
            <person name="Abrahante J.E."/>
            <person name="Garbe J."/>
        </authorList>
    </citation>
    <scope>NUCLEOTIDE SEQUENCE</scope>
    <source>
        <strain evidence="4">Duluth1</strain>
        <tissue evidence="4">Whole animal</tissue>
    </source>
</reference>
<dbReference type="InterPro" id="IPR001878">
    <property type="entry name" value="Znf_CCHC"/>
</dbReference>
<dbReference type="GO" id="GO:0008270">
    <property type="term" value="F:zinc ion binding"/>
    <property type="evidence" value="ECO:0007669"/>
    <property type="project" value="UniProtKB-KW"/>
</dbReference>
<dbReference type="AlphaFoldDB" id="A0A9D4IY66"/>
<protein>
    <recommendedName>
        <fullName evidence="3">CCHC-type domain-containing protein</fullName>
    </recommendedName>
</protein>
<evidence type="ECO:0000313" key="5">
    <source>
        <dbReference type="Proteomes" id="UP000828390"/>
    </source>
</evidence>
<reference evidence="4" key="1">
    <citation type="journal article" date="2019" name="bioRxiv">
        <title>The Genome of the Zebra Mussel, Dreissena polymorpha: A Resource for Invasive Species Research.</title>
        <authorList>
            <person name="McCartney M.A."/>
            <person name="Auch B."/>
            <person name="Kono T."/>
            <person name="Mallez S."/>
            <person name="Zhang Y."/>
            <person name="Obille A."/>
            <person name="Becker A."/>
            <person name="Abrahante J.E."/>
            <person name="Garbe J."/>
            <person name="Badalamenti J.P."/>
            <person name="Herman A."/>
            <person name="Mangelson H."/>
            <person name="Liachko I."/>
            <person name="Sullivan S."/>
            <person name="Sone E.D."/>
            <person name="Koren S."/>
            <person name="Silverstein K.A.T."/>
            <person name="Beckman K.B."/>
            <person name="Gohl D.M."/>
        </authorList>
    </citation>
    <scope>NUCLEOTIDE SEQUENCE</scope>
    <source>
        <strain evidence="4">Duluth1</strain>
        <tissue evidence="4">Whole animal</tissue>
    </source>
</reference>
<keyword evidence="5" id="KW-1185">Reference proteome</keyword>
<organism evidence="4 5">
    <name type="scientific">Dreissena polymorpha</name>
    <name type="common">Zebra mussel</name>
    <name type="synonym">Mytilus polymorpha</name>
    <dbReference type="NCBI Taxonomy" id="45954"/>
    <lineage>
        <taxon>Eukaryota</taxon>
        <taxon>Metazoa</taxon>
        <taxon>Spiralia</taxon>
        <taxon>Lophotrochozoa</taxon>
        <taxon>Mollusca</taxon>
        <taxon>Bivalvia</taxon>
        <taxon>Autobranchia</taxon>
        <taxon>Heteroconchia</taxon>
        <taxon>Euheterodonta</taxon>
        <taxon>Imparidentia</taxon>
        <taxon>Neoheterodontei</taxon>
        <taxon>Myida</taxon>
        <taxon>Dreissenoidea</taxon>
        <taxon>Dreissenidae</taxon>
        <taxon>Dreissena</taxon>
    </lineage>
</organism>
<proteinExistence type="predicted"/>
<keyword evidence="1" id="KW-0862">Zinc</keyword>
<dbReference type="InterPro" id="IPR036875">
    <property type="entry name" value="Znf_CCHC_sf"/>
</dbReference>
<feature type="compositionally biased region" description="Polar residues" evidence="2">
    <location>
        <begin position="63"/>
        <end position="73"/>
    </location>
</feature>
<dbReference type="Gene3D" id="4.10.60.10">
    <property type="entry name" value="Zinc finger, CCHC-type"/>
    <property type="match status" value="1"/>
</dbReference>